<dbReference type="PANTHER" id="PTHR11786">
    <property type="entry name" value="N-HYDROXYARYLAMINE O-ACETYLTRANSFERASE"/>
    <property type="match status" value="1"/>
</dbReference>
<evidence type="ECO:0000313" key="3">
    <source>
        <dbReference type="Proteomes" id="UP001595839"/>
    </source>
</evidence>
<organism evidence="2 3">
    <name type="scientific">Streptomyces vulcanius</name>
    <dbReference type="NCBI Taxonomy" id="1441876"/>
    <lineage>
        <taxon>Bacteria</taxon>
        <taxon>Bacillati</taxon>
        <taxon>Actinomycetota</taxon>
        <taxon>Actinomycetes</taxon>
        <taxon>Kitasatosporales</taxon>
        <taxon>Streptomycetaceae</taxon>
        <taxon>Streptomyces</taxon>
    </lineage>
</organism>
<dbReference type="InterPro" id="IPR001447">
    <property type="entry name" value="Arylamine_N-AcTrfase"/>
</dbReference>
<comment type="similarity">
    <text evidence="1">Belongs to the arylamine N-acetyltransferase family.</text>
</comment>
<dbReference type="Gene3D" id="3.30.2140.10">
    <property type="entry name" value="Arylamine N-acetyltransferase"/>
    <property type="match status" value="1"/>
</dbReference>
<comment type="caution">
    <text evidence="2">The sequence shown here is derived from an EMBL/GenBank/DDBJ whole genome shotgun (WGS) entry which is preliminary data.</text>
</comment>
<sequence length="262" mass="29579">MFDVDTYLKHLGHTGTLDPTADNLRELHRRHMMTVPFDNSRNAAKGLAIWDDVDAGRDVFFQSLITEGRGGICHELSGLFRALLDELGYDVTVISSGVRGAGDQFGPDLEHMLSLVRLDGEEWLVDVGFAGPSFTEPVRISADVQSQNGFDYRVVTDGAHLVLERRPADGEWKAVYRFTLQERELSEWKAIASGENDDPFWHWAGEMIRAGTLIYGRVYETGQLLLVGRRYLRAEDGRDQARVLAKTDEYEAVVRHVLRQDV</sequence>
<protein>
    <submittedName>
        <fullName evidence="2">Arylamine N-acetyltransferase</fullName>
    </submittedName>
</protein>
<dbReference type="EMBL" id="JBHSFK010000014">
    <property type="protein sequence ID" value="MFC4502157.1"/>
    <property type="molecule type" value="Genomic_DNA"/>
</dbReference>
<name>A0ABV9ARV0_9ACTN</name>
<evidence type="ECO:0000256" key="1">
    <source>
        <dbReference type="ARBA" id="ARBA00006547"/>
    </source>
</evidence>
<dbReference type="RefSeq" id="WP_381164550.1">
    <property type="nucleotide sequence ID" value="NZ_JBHSFK010000014.1"/>
</dbReference>
<dbReference type="InterPro" id="IPR038765">
    <property type="entry name" value="Papain-like_cys_pep_sf"/>
</dbReference>
<dbReference type="PANTHER" id="PTHR11786:SF0">
    <property type="entry name" value="ARYLAMINE N-ACETYLTRANSFERASE 4-RELATED"/>
    <property type="match status" value="1"/>
</dbReference>
<dbReference type="Proteomes" id="UP001595839">
    <property type="component" value="Unassembled WGS sequence"/>
</dbReference>
<keyword evidence="3" id="KW-1185">Reference proteome</keyword>
<accession>A0ABV9ARV0</accession>
<gene>
    <name evidence="2" type="ORF">ACFPIH_21935</name>
</gene>
<dbReference type="Gene3D" id="2.40.128.150">
    <property type="entry name" value="Cysteine proteinases"/>
    <property type="match status" value="1"/>
</dbReference>
<proteinExistence type="inferred from homology"/>
<dbReference type="SUPFAM" id="SSF54001">
    <property type="entry name" value="Cysteine proteinases"/>
    <property type="match status" value="1"/>
</dbReference>
<reference evidence="3" key="1">
    <citation type="journal article" date="2019" name="Int. J. Syst. Evol. Microbiol.">
        <title>The Global Catalogue of Microorganisms (GCM) 10K type strain sequencing project: providing services to taxonomists for standard genome sequencing and annotation.</title>
        <authorList>
            <consortium name="The Broad Institute Genomics Platform"/>
            <consortium name="The Broad Institute Genome Sequencing Center for Infectious Disease"/>
            <person name="Wu L."/>
            <person name="Ma J."/>
        </authorList>
    </citation>
    <scope>NUCLEOTIDE SEQUENCE [LARGE SCALE GENOMIC DNA]</scope>
    <source>
        <strain evidence="3">CGMCC 4.7177</strain>
    </source>
</reference>
<evidence type="ECO:0000313" key="2">
    <source>
        <dbReference type="EMBL" id="MFC4502157.1"/>
    </source>
</evidence>
<dbReference type="Pfam" id="PF00797">
    <property type="entry name" value="Acetyltransf_2"/>
    <property type="match status" value="1"/>
</dbReference>